<gene>
    <name evidence="4" type="ORF">KFK09_006947</name>
</gene>
<dbReference type="InterPro" id="IPR032861">
    <property type="entry name" value="TAXi_N"/>
</dbReference>
<dbReference type="SMR" id="A0A8T3BQW7"/>
<dbReference type="Pfam" id="PF14543">
    <property type="entry name" value="TAXi_N"/>
    <property type="match status" value="1"/>
</dbReference>
<dbReference type="FunFam" id="2.40.70.10:FF:000031">
    <property type="entry name" value="Aspartyl protease AED1"/>
    <property type="match status" value="1"/>
</dbReference>
<name>A0A8T3BQW7_DENNO</name>
<organism evidence="4 5">
    <name type="scientific">Dendrobium nobile</name>
    <name type="common">Orchid</name>
    <dbReference type="NCBI Taxonomy" id="94219"/>
    <lineage>
        <taxon>Eukaryota</taxon>
        <taxon>Viridiplantae</taxon>
        <taxon>Streptophyta</taxon>
        <taxon>Embryophyta</taxon>
        <taxon>Tracheophyta</taxon>
        <taxon>Spermatophyta</taxon>
        <taxon>Magnoliopsida</taxon>
        <taxon>Liliopsida</taxon>
        <taxon>Asparagales</taxon>
        <taxon>Orchidaceae</taxon>
        <taxon>Epidendroideae</taxon>
        <taxon>Malaxideae</taxon>
        <taxon>Dendrobiinae</taxon>
        <taxon>Dendrobium</taxon>
    </lineage>
</organism>
<dbReference type="EMBL" id="JAGYWB010000006">
    <property type="protein sequence ID" value="KAI0519498.1"/>
    <property type="molecule type" value="Genomic_DNA"/>
</dbReference>
<dbReference type="InterPro" id="IPR033121">
    <property type="entry name" value="PEPTIDASE_A1"/>
</dbReference>
<sequence>MHQDKLSYVEIFRQDQARVDYIHRRASNATTRLNPFGNSLLARVPTIIDYDISAYSYIIDIGLGTPTKFFLFTFDTGSDLTWTQCEPCINCHTQKNPIYDPTKSFTFTNIPCDTSYCSQLEKFGCSSNFSCLYEEEYYDNSITNGSLIEDVLYFNNDIIYDFVFGCGHNNTGVFGLEDGLLGLGRGPISIINQTPKVYNKIFSYCLPSRPNIAGYLELGKSVPGVKYTPMLTKPEMPSFYFLNLTAISVGGEMLNLPPTIFSGPGTMLDSGTAFSYLPPTAYSSLRSVFKKK</sequence>
<dbReference type="PANTHER" id="PTHR13683:SF750">
    <property type="entry name" value="ASPARTYL PROTEASE AED1"/>
    <property type="match status" value="1"/>
</dbReference>
<dbReference type="InterPro" id="IPR021109">
    <property type="entry name" value="Peptidase_aspartic_dom_sf"/>
</dbReference>
<protein>
    <recommendedName>
        <fullName evidence="3">Peptidase A1 domain-containing protein</fullName>
    </recommendedName>
</protein>
<dbReference type="Pfam" id="PF14541">
    <property type="entry name" value="TAXi_C"/>
    <property type="match status" value="1"/>
</dbReference>
<feature type="active site" evidence="2">
    <location>
        <position position="75"/>
    </location>
</feature>
<dbReference type="PROSITE" id="PS51767">
    <property type="entry name" value="PEPTIDASE_A1"/>
    <property type="match status" value="1"/>
</dbReference>
<evidence type="ECO:0000313" key="5">
    <source>
        <dbReference type="Proteomes" id="UP000829196"/>
    </source>
</evidence>
<feature type="domain" description="Peptidase A1" evidence="3">
    <location>
        <begin position="57"/>
        <end position="292"/>
    </location>
</feature>
<evidence type="ECO:0000259" key="3">
    <source>
        <dbReference type="PROSITE" id="PS51767"/>
    </source>
</evidence>
<proteinExistence type="inferred from homology"/>
<keyword evidence="5" id="KW-1185">Reference proteome</keyword>
<dbReference type="GO" id="GO:0004190">
    <property type="term" value="F:aspartic-type endopeptidase activity"/>
    <property type="evidence" value="ECO:0007669"/>
    <property type="project" value="InterPro"/>
</dbReference>
<dbReference type="Gene3D" id="2.40.70.10">
    <property type="entry name" value="Acid Proteases"/>
    <property type="match status" value="2"/>
</dbReference>
<dbReference type="SUPFAM" id="SSF50630">
    <property type="entry name" value="Acid proteases"/>
    <property type="match status" value="1"/>
</dbReference>
<comment type="caution">
    <text evidence="4">The sequence shown here is derived from an EMBL/GenBank/DDBJ whole genome shotgun (WGS) entry which is preliminary data.</text>
</comment>
<comment type="similarity">
    <text evidence="1">Belongs to the peptidase A1 family.</text>
</comment>
<dbReference type="AlphaFoldDB" id="A0A8T3BQW7"/>
<dbReference type="OrthoDB" id="632849at2759"/>
<evidence type="ECO:0000256" key="1">
    <source>
        <dbReference type="ARBA" id="ARBA00007447"/>
    </source>
</evidence>
<dbReference type="PANTHER" id="PTHR13683">
    <property type="entry name" value="ASPARTYL PROTEASES"/>
    <property type="match status" value="1"/>
</dbReference>
<feature type="active site" evidence="2">
    <location>
        <position position="269"/>
    </location>
</feature>
<dbReference type="InterPro" id="IPR032799">
    <property type="entry name" value="TAXi_C"/>
</dbReference>
<reference evidence="4" key="1">
    <citation type="journal article" date="2022" name="Front. Genet.">
        <title>Chromosome-Scale Assembly of the Dendrobium nobile Genome Provides Insights Into the Molecular Mechanism of the Biosynthesis of the Medicinal Active Ingredient of Dendrobium.</title>
        <authorList>
            <person name="Xu Q."/>
            <person name="Niu S.-C."/>
            <person name="Li K.-L."/>
            <person name="Zheng P.-J."/>
            <person name="Zhang X.-J."/>
            <person name="Jia Y."/>
            <person name="Liu Y."/>
            <person name="Niu Y.-X."/>
            <person name="Yu L.-H."/>
            <person name="Chen D.-F."/>
            <person name="Zhang G.-Q."/>
        </authorList>
    </citation>
    <scope>NUCLEOTIDE SEQUENCE</scope>
    <source>
        <tissue evidence="4">Leaf</tissue>
    </source>
</reference>
<dbReference type="GO" id="GO:0006508">
    <property type="term" value="P:proteolysis"/>
    <property type="evidence" value="ECO:0007669"/>
    <property type="project" value="InterPro"/>
</dbReference>
<evidence type="ECO:0000256" key="2">
    <source>
        <dbReference type="PIRSR" id="PIRSR601461-1"/>
    </source>
</evidence>
<dbReference type="Proteomes" id="UP000829196">
    <property type="component" value="Unassembled WGS sequence"/>
</dbReference>
<dbReference type="InterPro" id="IPR001461">
    <property type="entry name" value="Aspartic_peptidase_A1"/>
</dbReference>
<accession>A0A8T3BQW7</accession>
<evidence type="ECO:0000313" key="4">
    <source>
        <dbReference type="EMBL" id="KAI0519498.1"/>
    </source>
</evidence>